<reference evidence="1 2" key="1">
    <citation type="submission" date="2021-08" db="EMBL/GenBank/DDBJ databases">
        <authorList>
            <person name="Shneider M.M."/>
            <person name="Timoshina O.Y."/>
            <person name="Popova A.V."/>
            <person name="Mikhailova Y.V."/>
            <person name="Yanushevich Y.G."/>
            <person name="Shelenkov A.A."/>
            <person name="Miroshnikov K.A."/>
        </authorList>
    </citation>
    <scope>NUCLEOTIDE SEQUENCE [LARGE SCALE GENOMIC DNA]</scope>
</reference>
<evidence type="ECO:0000313" key="2">
    <source>
        <dbReference type="Proteomes" id="UP000828263"/>
    </source>
</evidence>
<dbReference type="Proteomes" id="UP000828263">
    <property type="component" value="Segment"/>
</dbReference>
<name>A0AAE8XKZ3_9CAUD</name>
<proteinExistence type="predicted"/>
<accession>A0AAE8XKZ3</accession>
<sequence length="19" mass="2096">MDAVSKYSNILNNSKGVKQ</sequence>
<evidence type="ECO:0000313" key="1">
    <source>
        <dbReference type="EMBL" id="UAW10045.1"/>
    </source>
</evidence>
<dbReference type="EMBL" id="MZ936316">
    <property type="protein sequence ID" value="UAW10045.1"/>
    <property type="molecule type" value="Genomic_DNA"/>
</dbReference>
<protein>
    <submittedName>
        <fullName evidence="1">Uncharacterized protein</fullName>
    </submittedName>
</protein>
<gene>
    <name evidence="1" type="ORF">APK20_12</name>
</gene>
<organism evidence="1 2">
    <name type="scientific">Acinetobacter phage APK20</name>
    <dbReference type="NCBI Taxonomy" id="2873375"/>
    <lineage>
        <taxon>Viruses</taxon>
        <taxon>Duplodnaviria</taxon>
        <taxon>Heunggongvirae</taxon>
        <taxon>Uroviricota</taxon>
        <taxon>Caudoviricetes</taxon>
        <taxon>Autographivirales</taxon>
        <taxon>Autoscriptoviridae</taxon>
        <taxon>Beijerinckvirinae</taxon>
        <taxon>Friunavirus</taxon>
        <taxon>Friunavirus APK20</taxon>
    </lineage>
</organism>
<keyword evidence="2" id="KW-1185">Reference proteome</keyword>